<dbReference type="GO" id="GO:0000502">
    <property type="term" value="C:proteasome complex"/>
    <property type="evidence" value="ECO:0007669"/>
    <property type="project" value="UniProtKB-KW"/>
</dbReference>
<dbReference type="InterPro" id="IPR019151">
    <property type="entry name" value="Proteasome_assmbl_chaperone_2"/>
</dbReference>
<dbReference type="EMBL" id="JBHTAX010000001">
    <property type="protein sequence ID" value="MFC7191027.1"/>
    <property type="molecule type" value="Genomic_DNA"/>
</dbReference>
<feature type="compositionally biased region" description="Low complexity" evidence="1">
    <location>
        <begin position="236"/>
        <end position="247"/>
    </location>
</feature>
<dbReference type="SUPFAM" id="SSF159659">
    <property type="entry name" value="Cgl1923-like"/>
    <property type="match status" value="1"/>
</dbReference>
<evidence type="ECO:0000313" key="3">
    <source>
        <dbReference type="Proteomes" id="UP001596417"/>
    </source>
</evidence>
<sequence>MASIKLQTDIDLDDPILIEGLPGVGLVGKIATDHLIDTFDMTYYASVQCGGLPSVAVYRGDDSVLRPPVRLYADAERDLLVLHSDVPISSDSTETFASCIVDWIAANGITPLFLSGLPEQGVADGEIGTENSPELFGVATGDGISHLDREGIVPPRQSGLVSGPTGALLHEAIGANLTGVGLIVEANPQFPDPKASRVLLEHGISPIADIDIDTTSLIEQAEEIREARERFAKRMQQAQTEESSQAQPLRGFQ</sequence>
<dbReference type="Gene3D" id="3.40.50.10900">
    <property type="entry name" value="PAC-like subunit"/>
    <property type="match status" value="1"/>
</dbReference>
<dbReference type="RefSeq" id="WP_264555826.1">
    <property type="nucleotide sequence ID" value="NZ_CP109979.1"/>
</dbReference>
<gene>
    <name evidence="2" type="ORF">ACFQL7_15150</name>
</gene>
<keyword evidence="2" id="KW-0647">Proteasome</keyword>
<evidence type="ECO:0000313" key="2">
    <source>
        <dbReference type="EMBL" id="MFC7191027.1"/>
    </source>
</evidence>
<dbReference type="PANTHER" id="PTHR35610:SF8">
    <property type="entry name" value="3-ISOPROPYLMALATE DEHYDRATASE"/>
    <property type="match status" value="1"/>
</dbReference>
<dbReference type="Proteomes" id="UP001596417">
    <property type="component" value="Unassembled WGS sequence"/>
</dbReference>
<name>A0ABD5YSU7_9EURY</name>
<keyword evidence="3" id="KW-1185">Reference proteome</keyword>
<organism evidence="2 3">
    <name type="scientific">Halocatena marina</name>
    <dbReference type="NCBI Taxonomy" id="2934937"/>
    <lineage>
        <taxon>Archaea</taxon>
        <taxon>Methanobacteriati</taxon>
        <taxon>Methanobacteriota</taxon>
        <taxon>Stenosarchaea group</taxon>
        <taxon>Halobacteria</taxon>
        <taxon>Halobacteriales</taxon>
        <taxon>Natronomonadaceae</taxon>
        <taxon>Halocatena</taxon>
    </lineage>
</organism>
<accession>A0ABD5YSU7</accession>
<protein>
    <submittedName>
        <fullName evidence="2">Proteasome assembly chaperone family protein</fullName>
    </submittedName>
</protein>
<dbReference type="Pfam" id="PF09754">
    <property type="entry name" value="PAC2"/>
    <property type="match status" value="1"/>
</dbReference>
<feature type="region of interest" description="Disordered" evidence="1">
    <location>
        <begin position="231"/>
        <end position="253"/>
    </location>
</feature>
<dbReference type="InterPro" id="IPR038389">
    <property type="entry name" value="PSMG2_sf"/>
</dbReference>
<proteinExistence type="predicted"/>
<dbReference type="GeneID" id="76200702"/>
<dbReference type="AlphaFoldDB" id="A0ABD5YSU7"/>
<dbReference type="PANTHER" id="PTHR35610">
    <property type="entry name" value="3-ISOPROPYLMALATE DEHYDRATASE-RELATED"/>
    <property type="match status" value="1"/>
</dbReference>
<comment type="caution">
    <text evidence="2">The sequence shown here is derived from an EMBL/GenBank/DDBJ whole genome shotgun (WGS) entry which is preliminary data.</text>
</comment>
<reference evidence="2 3" key="1">
    <citation type="journal article" date="2019" name="Int. J. Syst. Evol. Microbiol.">
        <title>The Global Catalogue of Microorganisms (GCM) 10K type strain sequencing project: providing services to taxonomists for standard genome sequencing and annotation.</title>
        <authorList>
            <consortium name="The Broad Institute Genomics Platform"/>
            <consortium name="The Broad Institute Genome Sequencing Center for Infectious Disease"/>
            <person name="Wu L."/>
            <person name="Ma J."/>
        </authorList>
    </citation>
    <scope>NUCLEOTIDE SEQUENCE [LARGE SCALE GENOMIC DNA]</scope>
    <source>
        <strain evidence="2 3">RDMS1</strain>
    </source>
</reference>
<evidence type="ECO:0000256" key="1">
    <source>
        <dbReference type="SAM" id="MobiDB-lite"/>
    </source>
</evidence>